<keyword evidence="4" id="KW-1185">Reference proteome</keyword>
<gene>
    <name evidence="3" type="ORF">C8J24_1963</name>
</gene>
<protein>
    <recommendedName>
        <fullName evidence="5">Lipoprotein</fullName>
    </recommendedName>
</protein>
<proteinExistence type="predicted"/>
<dbReference type="GeneID" id="93690894"/>
<feature type="compositionally biased region" description="Basic and acidic residues" evidence="1">
    <location>
        <begin position="46"/>
        <end position="71"/>
    </location>
</feature>
<accession>A0A2T4YQD7</accession>
<keyword evidence="2" id="KW-0732">Signal</keyword>
<evidence type="ECO:0000256" key="2">
    <source>
        <dbReference type="SAM" id="SignalP"/>
    </source>
</evidence>
<dbReference type="RefSeq" id="WP_031396071.1">
    <property type="nucleotide sequence ID" value="NZ_CP098762.1"/>
</dbReference>
<reference evidence="3 4" key="1">
    <citation type="submission" date="2018-04" db="EMBL/GenBank/DDBJ databases">
        <title>Genomic Encyclopedia of Type Strains, Phase III (KMG-III): the genomes of soil and plant-associated and newly described type strains.</title>
        <authorList>
            <person name="Whitman W."/>
        </authorList>
    </citation>
    <scope>NUCLEOTIDE SEQUENCE [LARGE SCALE GENOMIC DNA]</scope>
    <source>
        <strain evidence="3 4">NW12</strain>
    </source>
</reference>
<feature type="region of interest" description="Disordered" evidence="1">
    <location>
        <begin position="39"/>
        <end position="92"/>
    </location>
</feature>
<feature type="chain" id="PRO_5015500085" description="Lipoprotein" evidence="2">
    <location>
        <begin position="23"/>
        <end position="92"/>
    </location>
</feature>
<sequence length="92" mass="10361">MRKVLPVLAILPLMTAGCISTATSIVKAPFQVAGKAVDWTTTSQEESDRNYGRKMRKQEAEEGKQRKELAKRCRKDPRRGECGQYQGYRAGE</sequence>
<organism evidence="3 4">
    <name type="scientific">Sphingomonas aerolata</name>
    <dbReference type="NCBI Taxonomy" id="185951"/>
    <lineage>
        <taxon>Bacteria</taxon>
        <taxon>Pseudomonadati</taxon>
        <taxon>Pseudomonadota</taxon>
        <taxon>Alphaproteobacteria</taxon>
        <taxon>Sphingomonadales</taxon>
        <taxon>Sphingomonadaceae</taxon>
        <taxon>Sphingomonas</taxon>
    </lineage>
</organism>
<evidence type="ECO:0000313" key="3">
    <source>
        <dbReference type="EMBL" id="PTM45735.1"/>
    </source>
</evidence>
<dbReference type="PROSITE" id="PS51257">
    <property type="entry name" value="PROKAR_LIPOPROTEIN"/>
    <property type="match status" value="1"/>
</dbReference>
<dbReference type="AlphaFoldDB" id="A0A2T4YQD7"/>
<evidence type="ECO:0008006" key="5">
    <source>
        <dbReference type="Google" id="ProtNLM"/>
    </source>
</evidence>
<feature type="signal peptide" evidence="2">
    <location>
        <begin position="1"/>
        <end position="22"/>
    </location>
</feature>
<name>A0A2T4YQD7_9SPHN</name>
<evidence type="ECO:0000256" key="1">
    <source>
        <dbReference type="SAM" id="MobiDB-lite"/>
    </source>
</evidence>
<evidence type="ECO:0000313" key="4">
    <source>
        <dbReference type="Proteomes" id="UP000240996"/>
    </source>
</evidence>
<comment type="caution">
    <text evidence="3">The sequence shown here is derived from an EMBL/GenBank/DDBJ whole genome shotgun (WGS) entry which is preliminary data.</text>
</comment>
<dbReference type="EMBL" id="PZZN01000002">
    <property type="protein sequence ID" value="PTM45735.1"/>
    <property type="molecule type" value="Genomic_DNA"/>
</dbReference>
<dbReference type="Proteomes" id="UP000240996">
    <property type="component" value="Unassembled WGS sequence"/>
</dbReference>